<evidence type="ECO:0000313" key="3">
    <source>
        <dbReference type="EMBL" id="KOM40089.1"/>
    </source>
</evidence>
<feature type="region of interest" description="Disordered" evidence="1">
    <location>
        <begin position="70"/>
        <end position="100"/>
    </location>
</feature>
<evidence type="ECO:0000256" key="1">
    <source>
        <dbReference type="SAM" id="MobiDB-lite"/>
    </source>
</evidence>
<proteinExistence type="predicted"/>
<keyword evidence="2" id="KW-0732">Signal</keyword>
<evidence type="ECO:0000256" key="2">
    <source>
        <dbReference type="SAM" id="SignalP"/>
    </source>
</evidence>
<protein>
    <submittedName>
        <fullName evidence="3">Uncharacterized protein</fullName>
    </submittedName>
</protein>
<evidence type="ECO:0000313" key="4">
    <source>
        <dbReference type="Proteomes" id="UP000053144"/>
    </source>
</evidence>
<organism evidence="3 4">
    <name type="scientific">Phaseolus angularis</name>
    <name type="common">Azuki bean</name>
    <name type="synonym">Vigna angularis</name>
    <dbReference type="NCBI Taxonomy" id="3914"/>
    <lineage>
        <taxon>Eukaryota</taxon>
        <taxon>Viridiplantae</taxon>
        <taxon>Streptophyta</taxon>
        <taxon>Embryophyta</taxon>
        <taxon>Tracheophyta</taxon>
        <taxon>Spermatophyta</taxon>
        <taxon>Magnoliopsida</taxon>
        <taxon>eudicotyledons</taxon>
        <taxon>Gunneridae</taxon>
        <taxon>Pentapetalae</taxon>
        <taxon>rosids</taxon>
        <taxon>fabids</taxon>
        <taxon>Fabales</taxon>
        <taxon>Fabaceae</taxon>
        <taxon>Papilionoideae</taxon>
        <taxon>50 kb inversion clade</taxon>
        <taxon>NPAAA clade</taxon>
        <taxon>indigoferoid/millettioid clade</taxon>
        <taxon>Phaseoleae</taxon>
        <taxon>Vigna</taxon>
    </lineage>
</organism>
<dbReference type="AlphaFoldDB" id="A0A0L9UC45"/>
<name>A0A0L9UC45_PHAAN</name>
<dbReference type="Gramene" id="KOM40089">
    <property type="protein sequence ID" value="KOM40089"/>
    <property type="gene ID" value="LR48_Vigan04g028700"/>
</dbReference>
<gene>
    <name evidence="3" type="ORF">LR48_Vigan04g028700</name>
</gene>
<dbReference type="PANTHER" id="PTHR33743:SF33">
    <property type="match status" value="1"/>
</dbReference>
<accession>A0A0L9UC45</accession>
<dbReference type="Proteomes" id="UP000053144">
    <property type="component" value="Chromosome 4"/>
</dbReference>
<reference evidence="4" key="1">
    <citation type="journal article" date="2015" name="Proc. Natl. Acad. Sci. U.S.A.">
        <title>Genome sequencing of adzuki bean (Vigna angularis) provides insight into high starch and low fat accumulation and domestication.</title>
        <authorList>
            <person name="Yang K."/>
            <person name="Tian Z."/>
            <person name="Chen C."/>
            <person name="Luo L."/>
            <person name="Zhao B."/>
            <person name="Wang Z."/>
            <person name="Yu L."/>
            <person name="Li Y."/>
            <person name="Sun Y."/>
            <person name="Li W."/>
            <person name="Chen Y."/>
            <person name="Li Y."/>
            <person name="Zhang Y."/>
            <person name="Ai D."/>
            <person name="Zhao J."/>
            <person name="Shang C."/>
            <person name="Ma Y."/>
            <person name="Wu B."/>
            <person name="Wang M."/>
            <person name="Gao L."/>
            <person name="Sun D."/>
            <person name="Zhang P."/>
            <person name="Guo F."/>
            <person name="Wang W."/>
            <person name="Li Y."/>
            <person name="Wang J."/>
            <person name="Varshney R.K."/>
            <person name="Wang J."/>
            <person name="Ling H.Q."/>
            <person name="Wan P."/>
        </authorList>
    </citation>
    <scope>NUCLEOTIDE SEQUENCE</scope>
    <source>
        <strain evidence="4">cv. Jingnong 6</strain>
    </source>
</reference>
<sequence>MKPSFVIFLLLFSLFLTQARGIRLEKGSFAAHHHKQHDEESNLLKGINSAAKKDATLCEDEQYCAGTLKKRASRVSRKPNNLPRIHEDYSGPRHHRPRHH</sequence>
<dbReference type="EMBL" id="CM003374">
    <property type="protein sequence ID" value="KOM40089.1"/>
    <property type="molecule type" value="Genomic_DNA"/>
</dbReference>
<dbReference type="PANTHER" id="PTHR33743">
    <property type="entry name" value="PROTEIN GOLVEN 6-RELATED"/>
    <property type="match status" value="1"/>
</dbReference>
<feature type="chain" id="PRO_5005595522" evidence="2">
    <location>
        <begin position="22"/>
        <end position="100"/>
    </location>
</feature>
<dbReference type="OMA" id="DYSGPRH"/>
<feature type="signal peptide" evidence="2">
    <location>
        <begin position="1"/>
        <end position="21"/>
    </location>
</feature>